<dbReference type="HOGENOM" id="CLU_097175_0_0_3"/>
<dbReference type="AlphaFoldDB" id="D7E3D2"/>
<reference evidence="1 2" key="1">
    <citation type="journal article" date="2010" name="PLoS ONE">
        <title>Genome erosion in a nitrogen-fixing vertically transmitted endosymbiotic multicellular cyanobacterium.</title>
        <authorList>
            <person name="Ran L."/>
            <person name="Larsson J."/>
            <person name="Vigil-Stenman T."/>
            <person name="Nylander J.A."/>
            <person name="Ininbergs K."/>
            <person name="Zheng W.W."/>
            <person name="Lapidus A."/>
            <person name="Lowry S."/>
            <person name="Haselkorn R."/>
            <person name="Bergman B."/>
        </authorList>
    </citation>
    <scope>NUCLEOTIDE SEQUENCE [LARGE SCALE GENOMIC DNA]</scope>
    <source>
        <strain evidence="1 2">0708</strain>
    </source>
</reference>
<dbReference type="Pfam" id="PF23169">
    <property type="entry name" value="HalD"/>
    <property type="match status" value="1"/>
</dbReference>
<dbReference type="eggNOG" id="ENOG5030G33">
    <property type="taxonomic scope" value="Bacteria"/>
</dbReference>
<dbReference type="Proteomes" id="UP000001511">
    <property type="component" value="Chromosome"/>
</dbReference>
<proteinExistence type="predicted"/>
<dbReference type="EMBL" id="CP002059">
    <property type="protein sequence ID" value="ADI63555.1"/>
    <property type="molecule type" value="Genomic_DNA"/>
</dbReference>
<evidence type="ECO:0000313" key="2">
    <source>
        <dbReference type="Proteomes" id="UP000001511"/>
    </source>
</evidence>
<protein>
    <recommendedName>
        <fullName evidence="3">Fe2OG dioxygenase domain-containing protein</fullName>
    </recommendedName>
</protein>
<accession>D7E3D2</accession>
<dbReference type="SUPFAM" id="SSF51197">
    <property type="entry name" value="Clavaminate synthase-like"/>
    <property type="match status" value="1"/>
</dbReference>
<gene>
    <name evidence="1" type="ordered locus">Aazo_1260</name>
</gene>
<evidence type="ECO:0000313" key="1">
    <source>
        <dbReference type="EMBL" id="ADI63555.1"/>
    </source>
</evidence>
<dbReference type="InterPro" id="IPR056470">
    <property type="entry name" value="BesD/HalB-like"/>
</dbReference>
<organism evidence="1 2">
    <name type="scientific">Nostoc azollae (strain 0708)</name>
    <name type="common">Anabaena azollae (strain 0708)</name>
    <dbReference type="NCBI Taxonomy" id="551115"/>
    <lineage>
        <taxon>Bacteria</taxon>
        <taxon>Bacillati</taxon>
        <taxon>Cyanobacteriota</taxon>
        <taxon>Cyanophyceae</taxon>
        <taxon>Nostocales</taxon>
        <taxon>Nostocaceae</taxon>
        <taxon>Trichormus</taxon>
    </lineage>
</organism>
<name>D7E3D2_NOSA0</name>
<dbReference type="KEGG" id="naz:Aazo_1260"/>
<sequence>MSIPLLDMESSFSINHSEDVSVQVDQLLRKHYFERGLFTDNLLQDLANSFQNEAYVKIPNFVPPVIETGVRGEVCNLLDQHAVRRELFLKVTSNTPRFMENVRQADIKQKGKIIPAIYHSEALMFFLSMIVKDEVILCPFEEEKYLITRMTQSGDTHGWHWDDYSYSLVWFMEAPPPELGGTVELIPNTHWDKENPNVEYYLEHFPVQSRSHAKGDVYLIKADTTMHRVTPLRGNITRTIVNMAWANKGDLEKEISHETIIDMYDI</sequence>
<keyword evidence="2" id="KW-1185">Reference proteome</keyword>
<evidence type="ECO:0008006" key="3">
    <source>
        <dbReference type="Google" id="ProtNLM"/>
    </source>
</evidence>